<sequence>MTDAITRQVRRAIEAANSARPLPHFDHILTHRGEPSHWPERILSPHYTERGQKISQLDRRGHPHTGQLGRRAAIGPSGRPTHTTTKCRELKKGLHELADKGQIDRFLKRGPQNNSASLESSAQKCITGAYHGARTPRNSPHNGVWRKGSFIIHLPP</sequence>
<keyword evidence="3" id="KW-1185">Reference proteome</keyword>
<feature type="region of interest" description="Disordered" evidence="1">
    <location>
        <begin position="58"/>
        <end position="83"/>
    </location>
</feature>
<gene>
    <name evidence="2" type="ORF">Cgig2_025097</name>
</gene>
<evidence type="ECO:0000256" key="1">
    <source>
        <dbReference type="SAM" id="MobiDB-lite"/>
    </source>
</evidence>
<organism evidence="2 3">
    <name type="scientific">Carnegiea gigantea</name>
    <dbReference type="NCBI Taxonomy" id="171969"/>
    <lineage>
        <taxon>Eukaryota</taxon>
        <taxon>Viridiplantae</taxon>
        <taxon>Streptophyta</taxon>
        <taxon>Embryophyta</taxon>
        <taxon>Tracheophyta</taxon>
        <taxon>Spermatophyta</taxon>
        <taxon>Magnoliopsida</taxon>
        <taxon>eudicotyledons</taxon>
        <taxon>Gunneridae</taxon>
        <taxon>Pentapetalae</taxon>
        <taxon>Caryophyllales</taxon>
        <taxon>Cactineae</taxon>
        <taxon>Cactaceae</taxon>
        <taxon>Cactoideae</taxon>
        <taxon>Echinocereeae</taxon>
        <taxon>Carnegiea</taxon>
    </lineage>
</organism>
<dbReference type="Proteomes" id="UP001153076">
    <property type="component" value="Unassembled WGS sequence"/>
</dbReference>
<evidence type="ECO:0000313" key="2">
    <source>
        <dbReference type="EMBL" id="KAJ8444096.1"/>
    </source>
</evidence>
<evidence type="ECO:0000313" key="3">
    <source>
        <dbReference type="Proteomes" id="UP001153076"/>
    </source>
</evidence>
<dbReference type="EMBL" id="JAKOGI010000107">
    <property type="protein sequence ID" value="KAJ8444096.1"/>
    <property type="molecule type" value="Genomic_DNA"/>
</dbReference>
<dbReference type="AlphaFoldDB" id="A0A9Q1KJR6"/>
<proteinExistence type="predicted"/>
<comment type="caution">
    <text evidence="2">The sequence shown here is derived from an EMBL/GenBank/DDBJ whole genome shotgun (WGS) entry which is preliminary data.</text>
</comment>
<protein>
    <submittedName>
        <fullName evidence="2">Uncharacterized protein</fullName>
    </submittedName>
</protein>
<dbReference type="OrthoDB" id="1752268at2759"/>
<accession>A0A9Q1KJR6</accession>
<reference evidence="2" key="1">
    <citation type="submission" date="2022-04" db="EMBL/GenBank/DDBJ databases">
        <title>Carnegiea gigantea Genome sequencing and assembly v2.</title>
        <authorList>
            <person name="Copetti D."/>
            <person name="Sanderson M.J."/>
            <person name="Burquez A."/>
            <person name="Wojciechowski M.F."/>
        </authorList>
    </citation>
    <scope>NUCLEOTIDE SEQUENCE</scope>
    <source>
        <strain evidence="2">SGP5-SGP5p</strain>
        <tissue evidence="2">Aerial part</tissue>
    </source>
</reference>
<name>A0A9Q1KJR6_9CARY</name>